<feature type="signal peptide" evidence="1">
    <location>
        <begin position="1"/>
        <end position="19"/>
    </location>
</feature>
<dbReference type="EMBL" id="CP106753">
    <property type="protein sequence ID" value="UXY15427.1"/>
    <property type="molecule type" value="Genomic_DNA"/>
</dbReference>
<proteinExistence type="predicted"/>
<evidence type="ECO:0008006" key="4">
    <source>
        <dbReference type="Google" id="ProtNLM"/>
    </source>
</evidence>
<reference evidence="2" key="1">
    <citation type="submission" date="2022-10" db="EMBL/GenBank/DDBJ databases">
        <title>Chitiniphilus purpureus sp. nov., a novel chitin-degrading bacterium isolated from crawfish pond sediment.</title>
        <authorList>
            <person name="Li K."/>
        </authorList>
    </citation>
    <scope>NUCLEOTIDE SEQUENCE</scope>
    <source>
        <strain evidence="2">CD1</strain>
    </source>
</reference>
<organism evidence="2 3">
    <name type="scientific">Chitiniphilus purpureus</name>
    <dbReference type="NCBI Taxonomy" id="2981137"/>
    <lineage>
        <taxon>Bacteria</taxon>
        <taxon>Pseudomonadati</taxon>
        <taxon>Pseudomonadota</taxon>
        <taxon>Betaproteobacteria</taxon>
        <taxon>Neisseriales</taxon>
        <taxon>Chitinibacteraceae</taxon>
        <taxon>Chitiniphilus</taxon>
    </lineage>
</organism>
<feature type="chain" id="PRO_5045150466" description="Lysozyme inhibitor" evidence="1">
    <location>
        <begin position="20"/>
        <end position="118"/>
    </location>
</feature>
<dbReference type="RefSeq" id="WP_263124835.1">
    <property type="nucleotide sequence ID" value="NZ_CP106753.1"/>
</dbReference>
<evidence type="ECO:0000313" key="2">
    <source>
        <dbReference type="EMBL" id="UXY15427.1"/>
    </source>
</evidence>
<accession>A0ABY6DM33</accession>
<sequence>MLRPSCIVAALLTSTTVLANGMSCYESSLKKQVFCVDQNEVTASGNLRAGQLYLVQGDAREKSAFSLLTDCSTKKSALLDQSGKNVTAGQQPSPVATALAERLCQANKPRHDPSLPML</sequence>
<evidence type="ECO:0000256" key="1">
    <source>
        <dbReference type="SAM" id="SignalP"/>
    </source>
</evidence>
<protein>
    <recommendedName>
        <fullName evidence="4">Lysozyme inhibitor</fullName>
    </recommendedName>
</protein>
<gene>
    <name evidence="2" type="ORF">N8I74_19290</name>
</gene>
<keyword evidence="1" id="KW-0732">Signal</keyword>
<dbReference type="Proteomes" id="UP001061302">
    <property type="component" value="Chromosome"/>
</dbReference>
<name>A0ABY6DM33_9NEIS</name>
<evidence type="ECO:0000313" key="3">
    <source>
        <dbReference type="Proteomes" id="UP001061302"/>
    </source>
</evidence>
<keyword evidence="3" id="KW-1185">Reference proteome</keyword>